<evidence type="ECO:0000256" key="3">
    <source>
        <dbReference type="ARBA" id="ARBA00022989"/>
    </source>
</evidence>
<keyword evidence="2 5" id="KW-0812">Transmembrane</keyword>
<dbReference type="GO" id="GO:0015386">
    <property type="term" value="F:potassium:proton antiporter activity"/>
    <property type="evidence" value="ECO:0007669"/>
    <property type="project" value="TreeGrafter"/>
</dbReference>
<dbReference type="PANTHER" id="PTHR37958">
    <property type="entry name" value="SODIUM-POTASSIUM/PROTON ANTIPORTER CHAA"/>
    <property type="match status" value="1"/>
</dbReference>
<sequence>MIKPSENKTLSAEHEAASLRSLFPKLTLIRLLIAWSVVVVFAIWGKQWLAEPFDNTIAVICFMVLFATIVMASFGVVGEADHLAHQLGEPYGTLILTLSIVSIEVILIASVLLGPGEFPTIGRDAIFSVMMIILNLVTGLCLLVGGLRYREQEYNAQGSVSYLSLITMLTGLALVLPNYVSGAGEFNFIQAIAFSAITIVVYAVFLWMQIGNYSRLFVQPVSGCMAVPAGGASNTVQQDDAPSVPDKRAILIRSVLLIAMILPIVLLAHDLAILIDYGIETVNAPVALGGVLIAIIVFTPESITAVKAALNNEMQRAINLCLGAFVSTVGLTVPAVLIIGFVMNKTVTMGISGFETILFLLTVALTAFSFIGQRTSPIQGVLHLALFAVFSVLLFSA</sequence>
<dbReference type="EMBL" id="QNRH01000017">
    <property type="protein sequence ID" value="RBO89002.1"/>
    <property type="molecule type" value="Genomic_DNA"/>
</dbReference>
<organism evidence="7 8">
    <name type="scientific">Pseudochrobactrum asaccharolyticum</name>
    <dbReference type="NCBI Taxonomy" id="354351"/>
    <lineage>
        <taxon>Bacteria</taxon>
        <taxon>Pseudomonadati</taxon>
        <taxon>Pseudomonadota</taxon>
        <taxon>Alphaproteobacteria</taxon>
        <taxon>Hyphomicrobiales</taxon>
        <taxon>Brucellaceae</taxon>
        <taxon>Pseudochrobactrum</taxon>
    </lineage>
</organism>
<feature type="transmembrane region" description="Helical" evidence="5">
    <location>
        <begin position="349"/>
        <end position="371"/>
    </location>
</feature>
<dbReference type="GO" id="GO:0005886">
    <property type="term" value="C:plasma membrane"/>
    <property type="evidence" value="ECO:0007669"/>
    <property type="project" value="TreeGrafter"/>
</dbReference>
<proteinExistence type="predicted"/>
<feature type="domain" description="Sodium/calcium exchanger membrane region" evidence="6">
    <location>
        <begin position="255"/>
        <end position="395"/>
    </location>
</feature>
<dbReference type="PANTHER" id="PTHR37958:SF1">
    <property type="entry name" value="SODIUM-POTASSIUM_PROTON ANTIPORTER CHAA"/>
    <property type="match status" value="1"/>
</dbReference>
<dbReference type="RefSeq" id="WP_113946449.1">
    <property type="nucleotide sequence ID" value="NZ_JBHEEG010000016.1"/>
</dbReference>
<protein>
    <submittedName>
        <fullName evidence="7">Ca2+:H+ antiporter</fullName>
    </submittedName>
</protein>
<reference evidence="7 8" key="1">
    <citation type="submission" date="2018-06" db="EMBL/GenBank/DDBJ databases">
        <title>Genomic Encyclopedia of Type Strains, Phase IV (KMG-IV): sequencing the most valuable type-strain genomes for metagenomic binning, comparative biology and taxonomic classification.</title>
        <authorList>
            <person name="Goeker M."/>
        </authorList>
    </citation>
    <scope>NUCLEOTIDE SEQUENCE [LARGE SCALE GENOMIC DNA]</scope>
    <source>
        <strain evidence="7 8">DSM 25619</strain>
    </source>
</reference>
<evidence type="ECO:0000259" key="6">
    <source>
        <dbReference type="Pfam" id="PF01699"/>
    </source>
</evidence>
<feature type="transmembrane region" description="Helical" evidence="5">
    <location>
        <begin position="317"/>
        <end position="343"/>
    </location>
</feature>
<dbReference type="InterPro" id="IPR004837">
    <property type="entry name" value="NaCa_Exmemb"/>
</dbReference>
<feature type="transmembrane region" description="Helical" evidence="5">
    <location>
        <begin position="255"/>
        <end position="275"/>
    </location>
</feature>
<accession>A0A366DG07</accession>
<evidence type="ECO:0000256" key="5">
    <source>
        <dbReference type="SAM" id="Phobius"/>
    </source>
</evidence>
<dbReference type="OrthoDB" id="9787814at2"/>
<feature type="transmembrane region" description="Helical" evidence="5">
    <location>
        <begin position="57"/>
        <end position="78"/>
    </location>
</feature>
<keyword evidence="4 5" id="KW-0472">Membrane</keyword>
<feature type="transmembrane region" description="Helical" evidence="5">
    <location>
        <begin position="186"/>
        <end position="207"/>
    </location>
</feature>
<dbReference type="GO" id="GO:0015385">
    <property type="term" value="F:sodium:proton antiporter activity"/>
    <property type="evidence" value="ECO:0007669"/>
    <property type="project" value="TreeGrafter"/>
</dbReference>
<feature type="transmembrane region" description="Helical" evidence="5">
    <location>
        <begin position="28"/>
        <end position="45"/>
    </location>
</feature>
<feature type="transmembrane region" description="Helical" evidence="5">
    <location>
        <begin position="287"/>
        <end position="310"/>
    </location>
</feature>
<dbReference type="AlphaFoldDB" id="A0A366DG07"/>
<evidence type="ECO:0000256" key="2">
    <source>
        <dbReference type="ARBA" id="ARBA00022692"/>
    </source>
</evidence>
<feature type="transmembrane region" description="Helical" evidence="5">
    <location>
        <begin position="378"/>
        <end position="396"/>
    </location>
</feature>
<feature type="transmembrane region" description="Helical" evidence="5">
    <location>
        <begin position="125"/>
        <end position="147"/>
    </location>
</feature>
<gene>
    <name evidence="7" type="ORF">DFR47_1178</name>
</gene>
<keyword evidence="8" id="KW-1185">Reference proteome</keyword>
<feature type="transmembrane region" description="Helical" evidence="5">
    <location>
        <begin position="90"/>
        <end position="113"/>
    </location>
</feature>
<dbReference type="Pfam" id="PF01699">
    <property type="entry name" value="Na_Ca_ex"/>
    <property type="match status" value="2"/>
</dbReference>
<name>A0A366DG07_9HYPH</name>
<keyword evidence="3 5" id="KW-1133">Transmembrane helix</keyword>
<dbReference type="Proteomes" id="UP000252893">
    <property type="component" value="Unassembled WGS sequence"/>
</dbReference>
<evidence type="ECO:0000256" key="1">
    <source>
        <dbReference type="ARBA" id="ARBA00004141"/>
    </source>
</evidence>
<evidence type="ECO:0000313" key="8">
    <source>
        <dbReference type="Proteomes" id="UP000252893"/>
    </source>
</evidence>
<comment type="subcellular location">
    <subcellularLocation>
        <location evidence="1">Membrane</location>
        <topology evidence="1">Multi-pass membrane protein</topology>
    </subcellularLocation>
</comment>
<comment type="caution">
    <text evidence="7">The sequence shown here is derived from an EMBL/GenBank/DDBJ whole genome shotgun (WGS) entry which is preliminary data.</text>
</comment>
<evidence type="ECO:0000313" key="7">
    <source>
        <dbReference type="EMBL" id="RBO89002.1"/>
    </source>
</evidence>
<feature type="domain" description="Sodium/calcium exchanger membrane region" evidence="6">
    <location>
        <begin position="58"/>
        <end position="210"/>
    </location>
</feature>
<dbReference type="InterPro" id="IPR052946">
    <property type="entry name" value="Alkaline_pH_Ca-Antiporter"/>
</dbReference>
<evidence type="ECO:0000256" key="4">
    <source>
        <dbReference type="ARBA" id="ARBA00023136"/>
    </source>
</evidence>
<feature type="transmembrane region" description="Helical" evidence="5">
    <location>
        <begin position="159"/>
        <end position="180"/>
    </location>
</feature>